<dbReference type="SUPFAM" id="SSF53335">
    <property type="entry name" value="S-adenosyl-L-methionine-dependent methyltransferases"/>
    <property type="match status" value="1"/>
</dbReference>
<dbReference type="PANTHER" id="PTHR43861">
    <property type="entry name" value="TRANS-ACONITATE 2-METHYLTRANSFERASE-RELATED"/>
    <property type="match status" value="1"/>
</dbReference>
<dbReference type="Gene3D" id="3.40.50.150">
    <property type="entry name" value="Vaccinia Virus protein VP39"/>
    <property type="match status" value="1"/>
</dbReference>
<dbReference type="InterPro" id="IPR013216">
    <property type="entry name" value="Methyltransf_11"/>
</dbReference>
<proteinExistence type="predicted"/>
<evidence type="ECO:0000313" key="2">
    <source>
        <dbReference type="EMBL" id="QDU84526.1"/>
    </source>
</evidence>
<feature type="domain" description="Methyltransferase type 11" evidence="1">
    <location>
        <begin position="222"/>
        <end position="317"/>
    </location>
</feature>
<sequence>MSCPSDPQDDPRPAPLGELDLDDVRVHRALRDATIRTLSHNIGYVRGWFFELLEQRYGREGFASVAKLDLDEDTLRAWFEDWVQRTIASDERFGRRWLAEMMETEAGRAAQALATRDKVAFGDWTRAFALGGRSEGGGHLPPPAQHVDGLGHADLPRGVETRAELLERVVADTAPLPDTAQREGYHGPRHFDFWMSGLEDYLAIESVLARHDAPLAAGARVLEMGCASGRVLRHFLFQRDDLEVWGCDINGGHVDWLGQHLPERTRIFQNTVLPSLPIPDASLDLVYAFSVFTHIDEFERSWIAELARVLAPGGFAYLTVHTEHTWSIVERAGALMSDLVRMRDQISDYDVGPELFAGPLPKDRTVFRWTSALSNNTSVFYSTRHIRRAWGTFLEIVEIIPEGAGYQDVVVLRKR</sequence>
<name>A0A518CZ75_9BACT</name>
<organism evidence="2 3">
    <name type="scientific">Rohdeia mirabilis</name>
    <dbReference type="NCBI Taxonomy" id="2528008"/>
    <lineage>
        <taxon>Bacteria</taxon>
        <taxon>Pseudomonadati</taxon>
        <taxon>Planctomycetota</taxon>
        <taxon>Planctomycetia</taxon>
        <taxon>Planctomycetia incertae sedis</taxon>
        <taxon>Rohdeia</taxon>
    </lineage>
</organism>
<dbReference type="Proteomes" id="UP000319342">
    <property type="component" value="Chromosome"/>
</dbReference>
<dbReference type="CDD" id="cd02440">
    <property type="entry name" value="AdoMet_MTases"/>
    <property type="match status" value="1"/>
</dbReference>
<evidence type="ECO:0000259" key="1">
    <source>
        <dbReference type="Pfam" id="PF08241"/>
    </source>
</evidence>
<dbReference type="RefSeq" id="WP_419186447.1">
    <property type="nucleotide sequence ID" value="NZ_CP036290.1"/>
</dbReference>
<dbReference type="AlphaFoldDB" id="A0A518CZ75"/>
<dbReference type="GO" id="GO:0008757">
    <property type="term" value="F:S-adenosylmethionine-dependent methyltransferase activity"/>
    <property type="evidence" value="ECO:0007669"/>
    <property type="project" value="InterPro"/>
</dbReference>
<protein>
    <recommendedName>
        <fullName evidence="1">Methyltransferase type 11 domain-containing protein</fullName>
    </recommendedName>
</protein>
<dbReference type="EMBL" id="CP036290">
    <property type="protein sequence ID" value="QDU84526.1"/>
    <property type="molecule type" value="Genomic_DNA"/>
</dbReference>
<reference evidence="2 3" key="1">
    <citation type="submission" date="2019-02" db="EMBL/GenBank/DDBJ databases">
        <title>Deep-cultivation of Planctomycetes and their phenomic and genomic characterization uncovers novel biology.</title>
        <authorList>
            <person name="Wiegand S."/>
            <person name="Jogler M."/>
            <person name="Boedeker C."/>
            <person name="Pinto D."/>
            <person name="Vollmers J."/>
            <person name="Rivas-Marin E."/>
            <person name="Kohn T."/>
            <person name="Peeters S.H."/>
            <person name="Heuer A."/>
            <person name="Rast P."/>
            <person name="Oberbeckmann S."/>
            <person name="Bunk B."/>
            <person name="Jeske O."/>
            <person name="Meyerdierks A."/>
            <person name="Storesund J.E."/>
            <person name="Kallscheuer N."/>
            <person name="Luecker S."/>
            <person name="Lage O.M."/>
            <person name="Pohl T."/>
            <person name="Merkel B.J."/>
            <person name="Hornburger P."/>
            <person name="Mueller R.-W."/>
            <person name="Bruemmer F."/>
            <person name="Labrenz M."/>
            <person name="Spormann A.M."/>
            <person name="Op den Camp H."/>
            <person name="Overmann J."/>
            <person name="Amann R."/>
            <person name="Jetten M.S.M."/>
            <person name="Mascher T."/>
            <person name="Medema M.H."/>
            <person name="Devos D.P."/>
            <person name="Kaster A.-K."/>
            <person name="Ovreas L."/>
            <person name="Rohde M."/>
            <person name="Galperin M.Y."/>
            <person name="Jogler C."/>
        </authorList>
    </citation>
    <scope>NUCLEOTIDE SEQUENCE [LARGE SCALE GENOMIC DNA]</scope>
    <source>
        <strain evidence="2 3">Pla163</strain>
    </source>
</reference>
<keyword evidence="3" id="KW-1185">Reference proteome</keyword>
<dbReference type="Pfam" id="PF08241">
    <property type="entry name" value="Methyltransf_11"/>
    <property type="match status" value="1"/>
</dbReference>
<evidence type="ECO:0000313" key="3">
    <source>
        <dbReference type="Proteomes" id="UP000319342"/>
    </source>
</evidence>
<dbReference type="PANTHER" id="PTHR43861:SF1">
    <property type="entry name" value="TRANS-ACONITATE 2-METHYLTRANSFERASE"/>
    <property type="match status" value="1"/>
</dbReference>
<dbReference type="InterPro" id="IPR029063">
    <property type="entry name" value="SAM-dependent_MTases_sf"/>
</dbReference>
<gene>
    <name evidence="2" type="ORF">Pla163_16370</name>
</gene>
<accession>A0A518CZ75</accession>